<dbReference type="OrthoDB" id="2230841at2759"/>
<evidence type="ECO:0000313" key="1">
    <source>
        <dbReference type="EMBL" id="RCH95095.1"/>
    </source>
</evidence>
<comment type="caution">
    <text evidence="1">The sequence shown here is derived from an EMBL/GenBank/DDBJ whole genome shotgun (WGS) entry which is preliminary data.</text>
</comment>
<reference evidence="1 2" key="1">
    <citation type="journal article" date="2018" name="G3 (Bethesda)">
        <title>Phylogenetic and Phylogenomic Definition of Rhizopus Species.</title>
        <authorList>
            <person name="Gryganskyi A.P."/>
            <person name="Golan J."/>
            <person name="Dolatabadi S."/>
            <person name="Mondo S."/>
            <person name="Robb S."/>
            <person name="Idnurm A."/>
            <person name="Muszewska A."/>
            <person name="Steczkiewicz K."/>
            <person name="Masonjones S."/>
            <person name="Liao H.L."/>
            <person name="Gajdeczka M.T."/>
            <person name="Anike F."/>
            <person name="Vuek A."/>
            <person name="Anishchenko I.M."/>
            <person name="Voigt K."/>
            <person name="de Hoog G.S."/>
            <person name="Smith M.E."/>
            <person name="Heitman J."/>
            <person name="Vilgalys R."/>
            <person name="Stajich J.E."/>
        </authorList>
    </citation>
    <scope>NUCLEOTIDE SEQUENCE [LARGE SCALE GENOMIC DNA]</scope>
    <source>
        <strain evidence="1 2">CBS 357.93</strain>
    </source>
</reference>
<gene>
    <name evidence="1" type="ORF">CU097_014496</name>
</gene>
<dbReference type="AlphaFoldDB" id="A0A367JYX3"/>
<accession>A0A367JYX3</accession>
<organism evidence="1 2">
    <name type="scientific">Rhizopus azygosporus</name>
    <name type="common">Rhizopus microsporus var. azygosporus</name>
    <dbReference type="NCBI Taxonomy" id="86630"/>
    <lineage>
        <taxon>Eukaryota</taxon>
        <taxon>Fungi</taxon>
        <taxon>Fungi incertae sedis</taxon>
        <taxon>Mucoromycota</taxon>
        <taxon>Mucoromycotina</taxon>
        <taxon>Mucoromycetes</taxon>
        <taxon>Mucorales</taxon>
        <taxon>Mucorineae</taxon>
        <taxon>Rhizopodaceae</taxon>
        <taxon>Rhizopus</taxon>
    </lineage>
</organism>
<evidence type="ECO:0000313" key="2">
    <source>
        <dbReference type="Proteomes" id="UP000252139"/>
    </source>
</evidence>
<proteinExistence type="predicted"/>
<name>A0A367JYX3_RHIAZ</name>
<dbReference type="EMBL" id="PJQL01000502">
    <property type="protein sequence ID" value="RCH95095.1"/>
    <property type="molecule type" value="Genomic_DNA"/>
</dbReference>
<sequence length="54" mass="6499">MKLYFELVFKLEDRFIKRTHATIKLSTTPAEMKDFFNQIQLLFSWKKSLIDSIS</sequence>
<feature type="non-terminal residue" evidence="1">
    <location>
        <position position="54"/>
    </location>
</feature>
<protein>
    <submittedName>
        <fullName evidence="1">Uncharacterized protein</fullName>
    </submittedName>
</protein>
<dbReference type="Proteomes" id="UP000252139">
    <property type="component" value="Unassembled WGS sequence"/>
</dbReference>
<keyword evidence="2" id="KW-1185">Reference proteome</keyword>